<evidence type="ECO:0000313" key="2">
    <source>
        <dbReference type="Proteomes" id="UP000490821"/>
    </source>
</evidence>
<dbReference type="RefSeq" id="WP_172473077.1">
    <property type="nucleotide sequence ID" value="NZ_BLMI01000238.1"/>
</dbReference>
<name>A0A829ZEW8_9FIRM</name>
<evidence type="ECO:0000313" key="1">
    <source>
        <dbReference type="EMBL" id="GFI41898.1"/>
    </source>
</evidence>
<sequence>MNKSNSEYTIWYQGFGIDVGTKTFYNPDKTDYYEILCKIVVAVTDPTETDIVFLDKEKAEKFCKENSSEDTKYWFVEK</sequence>
<organism evidence="1 2">
    <name type="scientific">Thomasclavelia cocleata</name>
    <dbReference type="NCBI Taxonomy" id="69824"/>
    <lineage>
        <taxon>Bacteria</taxon>
        <taxon>Bacillati</taxon>
        <taxon>Bacillota</taxon>
        <taxon>Erysipelotrichia</taxon>
        <taxon>Erysipelotrichales</taxon>
        <taxon>Coprobacillaceae</taxon>
        <taxon>Thomasclavelia</taxon>
    </lineage>
</organism>
<proteinExistence type="predicted"/>
<dbReference type="EMBL" id="BLMI01000238">
    <property type="protein sequence ID" value="GFI41898.1"/>
    <property type="molecule type" value="Genomic_DNA"/>
</dbReference>
<dbReference type="Proteomes" id="UP000490821">
    <property type="component" value="Unassembled WGS sequence"/>
</dbReference>
<accession>A0A829ZEW8</accession>
<protein>
    <submittedName>
        <fullName evidence="1">Uncharacterized protein</fullName>
    </submittedName>
</protein>
<gene>
    <name evidence="1" type="ORF">IMSAGC017_01944</name>
</gene>
<comment type="caution">
    <text evidence="1">The sequence shown here is derived from an EMBL/GenBank/DDBJ whole genome shotgun (WGS) entry which is preliminary data.</text>
</comment>
<dbReference type="AlphaFoldDB" id="A0A829ZEW8"/>
<reference evidence="1 2" key="1">
    <citation type="journal article" date="2020" name="Microbiome">
        <title>Single-cell genomics of uncultured bacteria reveals dietary fiber responders in the mouse gut microbiota.</title>
        <authorList>
            <person name="Chijiiwa R."/>
            <person name="Hosokawa M."/>
            <person name="Kogawa M."/>
            <person name="Nishikawa Y."/>
            <person name="Ide K."/>
            <person name="Sakanashi C."/>
            <person name="Takahashi K."/>
            <person name="Takeyama H."/>
        </authorList>
    </citation>
    <scope>NUCLEOTIDE SEQUENCE [LARGE SCALE GENOMIC DNA]</scope>
    <source>
        <strain evidence="1">IMSAGC_017</strain>
    </source>
</reference>